<evidence type="ECO:0000256" key="1">
    <source>
        <dbReference type="SAM" id="SignalP"/>
    </source>
</evidence>
<dbReference type="AlphaFoldDB" id="A0ABD3C3F7"/>
<keyword evidence="1" id="KW-0732">Signal</keyword>
<feature type="chain" id="PRO_5044809439" evidence="1">
    <location>
        <begin position="27"/>
        <end position="115"/>
    </location>
</feature>
<dbReference type="Proteomes" id="UP001632038">
    <property type="component" value="Unassembled WGS sequence"/>
</dbReference>
<organism evidence="2 3">
    <name type="scientific">Castilleja foliolosa</name>
    <dbReference type="NCBI Taxonomy" id="1961234"/>
    <lineage>
        <taxon>Eukaryota</taxon>
        <taxon>Viridiplantae</taxon>
        <taxon>Streptophyta</taxon>
        <taxon>Embryophyta</taxon>
        <taxon>Tracheophyta</taxon>
        <taxon>Spermatophyta</taxon>
        <taxon>Magnoliopsida</taxon>
        <taxon>eudicotyledons</taxon>
        <taxon>Gunneridae</taxon>
        <taxon>Pentapetalae</taxon>
        <taxon>asterids</taxon>
        <taxon>lamiids</taxon>
        <taxon>Lamiales</taxon>
        <taxon>Orobanchaceae</taxon>
        <taxon>Pedicularideae</taxon>
        <taxon>Castillejinae</taxon>
        <taxon>Castilleja</taxon>
    </lineage>
</organism>
<comment type="caution">
    <text evidence="2">The sequence shown here is derived from an EMBL/GenBank/DDBJ whole genome shotgun (WGS) entry which is preliminary data.</text>
</comment>
<sequence length="115" mass="12879">MEFKILLLSVVIILLAFDCSTQCCEGIKPGNDVFLQNDAKFLLGRKMLQVIDDDKTPHISDPQSTLTSSANKNVVRVVKENDVSEAADEVANLMQRDYRGAARRRSPIHNHQPNN</sequence>
<name>A0ABD3C3F7_9LAMI</name>
<proteinExistence type="predicted"/>
<evidence type="ECO:0000313" key="2">
    <source>
        <dbReference type="EMBL" id="KAL3624104.1"/>
    </source>
</evidence>
<protein>
    <submittedName>
        <fullName evidence="2">Uncharacterized protein</fullName>
    </submittedName>
</protein>
<reference evidence="3" key="1">
    <citation type="journal article" date="2024" name="IScience">
        <title>Strigolactones Initiate the Formation of Haustorium-like Structures in Castilleja.</title>
        <authorList>
            <person name="Buerger M."/>
            <person name="Peterson D."/>
            <person name="Chory J."/>
        </authorList>
    </citation>
    <scope>NUCLEOTIDE SEQUENCE [LARGE SCALE GENOMIC DNA]</scope>
</reference>
<keyword evidence="3" id="KW-1185">Reference proteome</keyword>
<dbReference type="EMBL" id="JAVIJP010000054">
    <property type="protein sequence ID" value="KAL3624104.1"/>
    <property type="molecule type" value="Genomic_DNA"/>
</dbReference>
<evidence type="ECO:0000313" key="3">
    <source>
        <dbReference type="Proteomes" id="UP001632038"/>
    </source>
</evidence>
<feature type="signal peptide" evidence="1">
    <location>
        <begin position="1"/>
        <end position="26"/>
    </location>
</feature>
<accession>A0ABD3C3F7</accession>
<gene>
    <name evidence="2" type="ORF">CASFOL_032920</name>
</gene>